<evidence type="ECO:0000259" key="1">
    <source>
        <dbReference type="Pfam" id="PF09361"/>
    </source>
</evidence>
<gene>
    <name evidence="2" type="ORF">DFQ59_10154</name>
</gene>
<proteinExistence type="predicted"/>
<evidence type="ECO:0000313" key="2">
    <source>
        <dbReference type="EMBL" id="RCX32756.1"/>
    </source>
</evidence>
<dbReference type="RefSeq" id="WP_114277669.1">
    <property type="nucleotide sequence ID" value="NZ_QPJY01000001.1"/>
</dbReference>
<dbReference type="EMBL" id="QPJY01000001">
    <property type="protein sequence ID" value="RCX32756.1"/>
    <property type="molecule type" value="Genomic_DNA"/>
</dbReference>
<organism evidence="2 3">
    <name type="scientific">Thioalbus denitrificans</name>
    <dbReference type="NCBI Taxonomy" id="547122"/>
    <lineage>
        <taxon>Bacteria</taxon>
        <taxon>Pseudomonadati</taxon>
        <taxon>Pseudomonadota</taxon>
        <taxon>Gammaproteobacteria</taxon>
        <taxon>Chromatiales</taxon>
        <taxon>Ectothiorhodospiraceae</taxon>
        <taxon>Thioalbus</taxon>
    </lineage>
</organism>
<dbReference type="Pfam" id="PF09361">
    <property type="entry name" value="Phasin_2"/>
    <property type="match status" value="1"/>
</dbReference>
<dbReference type="Proteomes" id="UP000252707">
    <property type="component" value="Unassembled WGS sequence"/>
</dbReference>
<feature type="domain" description="Phasin" evidence="1">
    <location>
        <begin position="13"/>
        <end position="107"/>
    </location>
</feature>
<protein>
    <submittedName>
        <fullName evidence="2">Phasin family protein</fullName>
    </submittedName>
</protein>
<comment type="caution">
    <text evidence="2">The sequence shown here is derived from an EMBL/GenBank/DDBJ whole genome shotgun (WGS) entry which is preliminary data.</text>
</comment>
<reference evidence="2 3" key="1">
    <citation type="submission" date="2018-07" db="EMBL/GenBank/DDBJ databases">
        <title>Genomic Encyclopedia of Type Strains, Phase IV (KMG-IV): sequencing the most valuable type-strain genomes for metagenomic binning, comparative biology and taxonomic classification.</title>
        <authorList>
            <person name="Goeker M."/>
        </authorList>
    </citation>
    <scope>NUCLEOTIDE SEQUENCE [LARGE SCALE GENOMIC DNA]</scope>
    <source>
        <strain evidence="2 3">DSM 26407</strain>
    </source>
</reference>
<dbReference type="AlphaFoldDB" id="A0A369CJ83"/>
<keyword evidence="3" id="KW-1185">Reference proteome</keyword>
<dbReference type="InterPro" id="IPR018968">
    <property type="entry name" value="Phasin"/>
</dbReference>
<sequence>MYQDLFNSWTVNAEKMFAPSRKMADLTIASTEKLFALQMALTQGYFELGMKQLKSMLEVKDAESLKSFVSLQAEVAKNVSEKVMADAKAVADLNAEVGAEVQKLTQESLQSVVAPKARKAA</sequence>
<name>A0A369CJ83_9GAMM</name>
<dbReference type="OrthoDB" id="8611311at2"/>
<accession>A0A369CJ83</accession>
<evidence type="ECO:0000313" key="3">
    <source>
        <dbReference type="Proteomes" id="UP000252707"/>
    </source>
</evidence>